<name>F4C932_SPHS2</name>
<accession>F4C932</accession>
<dbReference type="HOGENOM" id="CLU_3157917_0_0_10"/>
<protein>
    <submittedName>
        <fullName evidence="1">Uncharacterized protein</fullName>
    </submittedName>
</protein>
<dbReference type="STRING" id="743722.Sph21_0642"/>
<organism evidence="1">
    <name type="scientific">Sphingobacterium sp. (strain 21)</name>
    <dbReference type="NCBI Taxonomy" id="743722"/>
    <lineage>
        <taxon>Bacteria</taxon>
        <taxon>Pseudomonadati</taxon>
        <taxon>Bacteroidota</taxon>
        <taxon>Sphingobacteriia</taxon>
        <taxon>Sphingobacteriales</taxon>
        <taxon>Sphingobacteriaceae</taxon>
        <taxon>Sphingobacterium</taxon>
    </lineage>
</organism>
<sequence>MSSLCSVITLAHYHIDQLTSQLFNYLTNQKKALFYARHELVPTLKKNE</sequence>
<reference evidence="1" key="1">
    <citation type="submission" date="2011-03" db="EMBL/GenBank/DDBJ databases">
        <title>Complete sequence of Sphingobacterium sp. 21.</title>
        <authorList>
            <consortium name="US DOE Joint Genome Institute"/>
            <person name="Lucas S."/>
            <person name="Copeland A."/>
            <person name="Lapidus A."/>
            <person name="Cheng J.-F."/>
            <person name="Goodwin L."/>
            <person name="Pitluck S."/>
            <person name="Davenport K."/>
            <person name="Detter J.C."/>
            <person name="Han C."/>
            <person name="Tapia R."/>
            <person name="Land M."/>
            <person name="Hauser L."/>
            <person name="Kyrpides N."/>
            <person name="Ivanova N."/>
            <person name="Ovchinnikova G."/>
            <person name="Pagani I."/>
            <person name="Siebers A.K."/>
            <person name="Allgaier M."/>
            <person name="Thelen M.P."/>
            <person name="Hugenholtz P."/>
            <person name="Woyke T."/>
        </authorList>
    </citation>
    <scope>NUCLEOTIDE SEQUENCE</scope>
    <source>
        <strain evidence="1">21</strain>
    </source>
</reference>
<proteinExistence type="predicted"/>
<dbReference type="EMBL" id="CP002584">
    <property type="protein sequence ID" value="ADZ77221.1"/>
    <property type="molecule type" value="Genomic_DNA"/>
</dbReference>
<gene>
    <name evidence="1" type="ordered locus">Sph21_0642</name>
</gene>
<evidence type="ECO:0000313" key="1">
    <source>
        <dbReference type="EMBL" id="ADZ77221.1"/>
    </source>
</evidence>
<dbReference type="AlphaFoldDB" id="F4C932"/>
<dbReference type="KEGG" id="shg:Sph21_0642"/>